<protein>
    <submittedName>
        <fullName evidence="6">NBS-LRR-like resistance protein</fullName>
    </submittedName>
</protein>
<organism evidence="6 7">
    <name type="scientific">Rhynchospora pubera</name>
    <dbReference type="NCBI Taxonomy" id="906938"/>
    <lineage>
        <taxon>Eukaryota</taxon>
        <taxon>Viridiplantae</taxon>
        <taxon>Streptophyta</taxon>
        <taxon>Embryophyta</taxon>
        <taxon>Tracheophyta</taxon>
        <taxon>Spermatophyta</taxon>
        <taxon>Magnoliopsida</taxon>
        <taxon>Liliopsida</taxon>
        <taxon>Poales</taxon>
        <taxon>Cyperaceae</taxon>
        <taxon>Cyperoideae</taxon>
        <taxon>Rhynchosporeae</taxon>
        <taxon>Rhynchospora</taxon>
    </lineage>
</organism>
<sequence>MPSLQKTFEVGGSVIYGRADDVNRIIDLLSSEDGADFSSTFLSVVADRGTGRTTLLHILHSALWSAFDQRKLIYMPEKYDEKRLMRVIIESLTGTPCDITDLEILEDTVKEELMDQRFLLLLDNFEEKNQKCWDFLSALLKVCNEKSAVVVTTTREAVAEVKGLMKFYYMNNLSDRLCWMIFKHCVFNGQNAESDTALADIGKCLLTKCSNVTLCINVLGGLLRNFIAEDRWRVLLDSKFWELNEVQGDILPVLRVSYEYLPSHLKQCLKYCSLFPKEYLFSKKLLVHMWSSQGYIEPGGGNDIEDVGLQYFDQLLSLSFFQPSLLPDMKEDRFVMPGLIHDLVQQISENVYFQFKGCVQRAPESICHLSLVAHEFLSLSLNHIITRDKNLKSILVLSRSAFQHHISSCILNLVEVDDIFLKFHNLVTLNLNNTDIEDLPETFGSLENLRYLSLSGTKIKRIPLKISNLIHLQTLEAKDCHYLEELPRTIVQLTKLRYLDVSKEVGSVVMPQGIGKLTNLRDLATFNVGMDPSLHCGIEELKDMEHLRGSLEISGLMYVRSGIDAKESNMRSKEHIETLVLHWSDGKSFLKGDEGTEIAEVVLESLHPSEKLKEIIIRDYPGNNFPTWIECAHFSRLVSIIFDHSYNCERLPDLGRLQSLKFLSIQKMYSVEKLNLSYSEYNPENSVFF</sequence>
<feature type="domain" description="Disease resistance protein winged helix" evidence="4">
    <location>
        <begin position="274"/>
        <end position="344"/>
    </location>
</feature>
<dbReference type="Gene3D" id="3.80.10.10">
    <property type="entry name" value="Ribonuclease Inhibitor"/>
    <property type="match status" value="1"/>
</dbReference>
<dbReference type="Gene3D" id="1.10.10.10">
    <property type="entry name" value="Winged helix-like DNA-binding domain superfamily/Winged helix DNA-binding domain"/>
    <property type="match status" value="1"/>
</dbReference>
<dbReference type="PANTHER" id="PTHR23155:SF1221">
    <property type="entry name" value="OS11G0481150 PROTEIN"/>
    <property type="match status" value="1"/>
</dbReference>
<dbReference type="Gene3D" id="3.40.50.300">
    <property type="entry name" value="P-loop containing nucleotide triphosphate hydrolases"/>
    <property type="match status" value="1"/>
</dbReference>
<proteinExistence type="predicted"/>
<dbReference type="Pfam" id="PF23559">
    <property type="entry name" value="WHD_DRP"/>
    <property type="match status" value="1"/>
</dbReference>
<dbReference type="InterPro" id="IPR027417">
    <property type="entry name" value="P-loop_NTPase"/>
</dbReference>
<name>A0AAV8CN61_9POAL</name>
<evidence type="ECO:0000259" key="3">
    <source>
        <dbReference type="Pfam" id="PF00931"/>
    </source>
</evidence>
<dbReference type="GO" id="GO:0098542">
    <property type="term" value="P:defense response to other organism"/>
    <property type="evidence" value="ECO:0007669"/>
    <property type="project" value="TreeGrafter"/>
</dbReference>
<dbReference type="Gene3D" id="1.10.8.430">
    <property type="entry name" value="Helical domain of apoptotic protease-activating factors"/>
    <property type="match status" value="1"/>
</dbReference>
<dbReference type="InterPro" id="IPR042197">
    <property type="entry name" value="Apaf_helical"/>
</dbReference>
<dbReference type="InterPro" id="IPR002182">
    <property type="entry name" value="NB-ARC"/>
</dbReference>
<dbReference type="Proteomes" id="UP001140206">
    <property type="component" value="Chromosome 4"/>
</dbReference>
<dbReference type="Pfam" id="PF00931">
    <property type="entry name" value="NB-ARC"/>
    <property type="match status" value="1"/>
</dbReference>
<dbReference type="SUPFAM" id="SSF52540">
    <property type="entry name" value="P-loop containing nucleoside triphosphate hydrolases"/>
    <property type="match status" value="1"/>
</dbReference>
<dbReference type="SUPFAM" id="SSF52058">
    <property type="entry name" value="L domain-like"/>
    <property type="match status" value="1"/>
</dbReference>
<dbReference type="InterPro" id="IPR036388">
    <property type="entry name" value="WH-like_DNA-bd_sf"/>
</dbReference>
<dbReference type="Pfam" id="PF25019">
    <property type="entry name" value="LRR_R13L1-DRL21"/>
    <property type="match status" value="1"/>
</dbReference>
<evidence type="ECO:0000259" key="4">
    <source>
        <dbReference type="Pfam" id="PF23559"/>
    </source>
</evidence>
<keyword evidence="7" id="KW-1185">Reference proteome</keyword>
<keyword evidence="1" id="KW-0677">Repeat</keyword>
<feature type="domain" description="NB-ARC" evidence="3">
    <location>
        <begin position="20"/>
        <end position="190"/>
    </location>
</feature>
<dbReference type="PANTHER" id="PTHR23155">
    <property type="entry name" value="DISEASE RESISTANCE PROTEIN RP"/>
    <property type="match status" value="1"/>
</dbReference>
<dbReference type="InterPro" id="IPR032675">
    <property type="entry name" value="LRR_dom_sf"/>
</dbReference>
<dbReference type="AlphaFoldDB" id="A0AAV8CN61"/>
<dbReference type="InterPro" id="IPR044974">
    <property type="entry name" value="Disease_R_plants"/>
</dbReference>
<dbReference type="PRINTS" id="PR00364">
    <property type="entry name" value="DISEASERSIST"/>
</dbReference>
<feature type="domain" description="R13L1/DRL21-like LRR repeat region" evidence="5">
    <location>
        <begin position="538"/>
        <end position="668"/>
    </location>
</feature>
<accession>A0AAV8CN61</accession>
<dbReference type="EMBL" id="JAMFTS010000004">
    <property type="protein sequence ID" value="KAJ4757280.1"/>
    <property type="molecule type" value="Genomic_DNA"/>
</dbReference>
<gene>
    <name evidence="6" type="ORF">LUZ62_067655</name>
</gene>
<evidence type="ECO:0000256" key="2">
    <source>
        <dbReference type="ARBA" id="ARBA00022821"/>
    </source>
</evidence>
<keyword evidence="2" id="KW-0611">Plant defense</keyword>
<dbReference type="GO" id="GO:0043531">
    <property type="term" value="F:ADP binding"/>
    <property type="evidence" value="ECO:0007669"/>
    <property type="project" value="InterPro"/>
</dbReference>
<evidence type="ECO:0000313" key="7">
    <source>
        <dbReference type="Proteomes" id="UP001140206"/>
    </source>
</evidence>
<reference evidence="6" key="1">
    <citation type="submission" date="2022-08" db="EMBL/GenBank/DDBJ databases">
        <authorList>
            <person name="Marques A."/>
        </authorList>
    </citation>
    <scope>NUCLEOTIDE SEQUENCE</scope>
    <source>
        <strain evidence="6">RhyPub2mFocal</strain>
        <tissue evidence="6">Leaves</tissue>
    </source>
</reference>
<dbReference type="InterPro" id="IPR056789">
    <property type="entry name" value="LRR_R13L1-DRL21"/>
</dbReference>
<comment type="caution">
    <text evidence="6">The sequence shown here is derived from an EMBL/GenBank/DDBJ whole genome shotgun (WGS) entry which is preliminary data.</text>
</comment>
<evidence type="ECO:0000256" key="1">
    <source>
        <dbReference type="ARBA" id="ARBA00022737"/>
    </source>
</evidence>
<evidence type="ECO:0000313" key="6">
    <source>
        <dbReference type="EMBL" id="KAJ4757280.1"/>
    </source>
</evidence>
<dbReference type="InterPro" id="IPR058922">
    <property type="entry name" value="WHD_DRP"/>
</dbReference>
<evidence type="ECO:0000259" key="5">
    <source>
        <dbReference type="Pfam" id="PF25019"/>
    </source>
</evidence>